<gene>
    <name evidence="2" type="ORF">E8P82_11200</name>
</gene>
<sequence length="282" mass="31594">MVTISGSAQVFPYVSHLRVYEPLEAFSDAQQLAILAQRTRERSETDAIEHEQSLRRILRTISDPFPHHEPDLMRITHFPTSNGSTTPYYCPNQLAVRTALAAESLDQSLRGPLIDVLVPEVAREAHQARLDPETFADSVAKLHTRSATWGVPFAWFALIHEDDLTEVVEDEDRVTTVRITARIGDCIDRGKRSIAHLAVAAPEMDLFDEITELVEWLGIFRRDAVVEVDYGPVAERVFPDDSPSDVRLGIESLAEADMLGAAAAYRRLASRWIPIRQLARAS</sequence>
<dbReference type="OrthoDB" id="4961314at2"/>
<dbReference type="InterPro" id="IPR058396">
    <property type="entry name" value="DUF8083"/>
</dbReference>
<dbReference type="EMBL" id="SSWH01000009">
    <property type="protein sequence ID" value="THJ65843.1"/>
    <property type="molecule type" value="Genomic_DNA"/>
</dbReference>
<dbReference type="AlphaFoldDB" id="A0A4S5E399"/>
<evidence type="ECO:0000313" key="3">
    <source>
        <dbReference type="Proteomes" id="UP000305233"/>
    </source>
</evidence>
<name>A0A4S5E399_9MICC</name>
<reference evidence="2 3" key="1">
    <citation type="submission" date="2019-04" db="EMBL/GenBank/DDBJ databases">
        <authorList>
            <person name="Liu Q."/>
            <person name="Xin Y.-H."/>
        </authorList>
    </citation>
    <scope>NUCLEOTIDE SEQUENCE [LARGE SCALE GENOMIC DNA]</scope>
    <source>
        <strain evidence="2 3">AM23</strain>
    </source>
</reference>
<keyword evidence="3" id="KW-1185">Reference proteome</keyword>
<evidence type="ECO:0000313" key="2">
    <source>
        <dbReference type="EMBL" id="THJ65843.1"/>
    </source>
</evidence>
<protein>
    <recommendedName>
        <fullName evidence="1">DUF8083 domain-containing protein</fullName>
    </recommendedName>
</protein>
<feature type="domain" description="DUF8083" evidence="1">
    <location>
        <begin position="13"/>
        <end position="278"/>
    </location>
</feature>
<dbReference type="Pfam" id="PF26312">
    <property type="entry name" value="DUF8083"/>
    <property type="match status" value="1"/>
</dbReference>
<comment type="caution">
    <text evidence="2">The sequence shown here is derived from an EMBL/GenBank/DDBJ whole genome shotgun (WGS) entry which is preliminary data.</text>
</comment>
<dbReference type="RefSeq" id="WP_136454944.1">
    <property type="nucleotide sequence ID" value="NZ_SSWH01000009.1"/>
</dbReference>
<evidence type="ECO:0000259" key="1">
    <source>
        <dbReference type="Pfam" id="PF26312"/>
    </source>
</evidence>
<proteinExistence type="predicted"/>
<organism evidence="2 3">
    <name type="scientific">Arthrobacter echini</name>
    <dbReference type="NCBI Taxonomy" id="1529066"/>
    <lineage>
        <taxon>Bacteria</taxon>
        <taxon>Bacillati</taxon>
        <taxon>Actinomycetota</taxon>
        <taxon>Actinomycetes</taxon>
        <taxon>Micrococcales</taxon>
        <taxon>Micrococcaceae</taxon>
        <taxon>Arthrobacter</taxon>
    </lineage>
</organism>
<accession>A0A4S5E399</accession>
<dbReference type="Proteomes" id="UP000305233">
    <property type="component" value="Unassembled WGS sequence"/>
</dbReference>